<reference evidence="1" key="1">
    <citation type="submission" date="2021-08" db="EMBL/GenBank/DDBJ databases">
        <title>The first chromosome-level gecko genome reveals the dynamic sex chromosomes of Neotropical dwarf geckos (Sphaerodactylidae: Sphaerodactylus).</title>
        <authorList>
            <person name="Pinto B.J."/>
            <person name="Keating S.E."/>
            <person name="Gamble T."/>
        </authorList>
    </citation>
    <scope>NUCLEOTIDE SEQUENCE</scope>
    <source>
        <strain evidence="1">TG3544</strain>
    </source>
</reference>
<proteinExistence type="predicted"/>
<gene>
    <name evidence="1" type="ORF">K3G42_030551</name>
</gene>
<protein>
    <submittedName>
        <fullName evidence="1">Uncharacterized protein</fullName>
    </submittedName>
</protein>
<dbReference type="Proteomes" id="UP000827872">
    <property type="component" value="Linkage Group LG04"/>
</dbReference>
<sequence length="133" mass="15090">MLTFNSQLTLWLLTAILSFCKYIIWMEDKTTPCLHLPAPTFEESLAVGNSDFLIPLSIFIANMKEERQVFRGRLSPPPLWQAVIGCGIPSYLSACWEFFKSCFIALIRIHDEAGIWALKSSLLSWGPPPPNSW</sequence>
<evidence type="ECO:0000313" key="1">
    <source>
        <dbReference type="EMBL" id="KAH8005632.1"/>
    </source>
</evidence>
<dbReference type="EMBL" id="CM037617">
    <property type="protein sequence ID" value="KAH8005632.1"/>
    <property type="molecule type" value="Genomic_DNA"/>
</dbReference>
<accession>A0ACB8FK84</accession>
<comment type="caution">
    <text evidence="1">The sequence shown here is derived from an EMBL/GenBank/DDBJ whole genome shotgun (WGS) entry which is preliminary data.</text>
</comment>
<organism evidence="1 2">
    <name type="scientific">Sphaerodactylus townsendi</name>
    <dbReference type="NCBI Taxonomy" id="933632"/>
    <lineage>
        <taxon>Eukaryota</taxon>
        <taxon>Metazoa</taxon>
        <taxon>Chordata</taxon>
        <taxon>Craniata</taxon>
        <taxon>Vertebrata</taxon>
        <taxon>Euteleostomi</taxon>
        <taxon>Lepidosauria</taxon>
        <taxon>Squamata</taxon>
        <taxon>Bifurcata</taxon>
        <taxon>Gekkota</taxon>
        <taxon>Sphaerodactylidae</taxon>
        <taxon>Sphaerodactylus</taxon>
    </lineage>
</organism>
<name>A0ACB8FK84_9SAUR</name>
<keyword evidence="2" id="KW-1185">Reference proteome</keyword>
<evidence type="ECO:0000313" key="2">
    <source>
        <dbReference type="Proteomes" id="UP000827872"/>
    </source>
</evidence>